<dbReference type="InterPro" id="IPR007110">
    <property type="entry name" value="Ig-like_dom"/>
</dbReference>
<protein>
    <submittedName>
        <fullName evidence="10">Kazal-type serine protease inhibitor domain-containing protein 1</fullName>
    </submittedName>
</protein>
<keyword evidence="2" id="KW-0964">Secreted</keyword>
<dbReference type="Pfam" id="PF07648">
    <property type="entry name" value="Kazal_2"/>
    <property type="match status" value="1"/>
</dbReference>
<feature type="domain" description="Kazal-like" evidence="9">
    <location>
        <begin position="148"/>
        <end position="190"/>
    </location>
</feature>
<dbReference type="EMBL" id="REGW02000668">
    <property type="protein sequence ID" value="KAE8277422.1"/>
    <property type="molecule type" value="Genomic_DNA"/>
</dbReference>
<evidence type="ECO:0000256" key="2">
    <source>
        <dbReference type="ARBA" id="ARBA00022525"/>
    </source>
</evidence>
<feature type="signal peptide" evidence="6">
    <location>
        <begin position="1"/>
        <end position="18"/>
    </location>
</feature>
<dbReference type="InterPro" id="IPR013783">
    <property type="entry name" value="Ig-like_fold"/>
</dbReference>
<dbReference type="PANTHER" id="PTHR14186:SF25">
    <property type="entry name" value="KAZAL-TYPE SERINE PEPTIDASE INHIBITOR DOMAIN 3"/>
    <property type="match status" value="1"/>
</dbReference>
<gene>
    <name evidence="10" type="ORF">D5F01_LYC24647</name>
</gene>
<dbReference type="InterPro" id="IPR011390">
    <property type="entry name" value="IGFBP_rP_mac25"/>
</dbReference>
<dbReference type="SUPFAM" id="SSF48726">
    <property type="entry name" value="Immunoglobulin"/>
    <property type="match status" value="1"/>
</dbReference>
<evidence type="ECO:0000259" key="8">
    <source>
        <dbReference type="PROSITE" id="PS51323"/>
    </source>
</evidence>
<accession>A0A6G0HEB6</accession>
<dbReference type="PROSITE" id="PS51465">
    <property type="entry name" value="KAZAL_2"/>
    <property type="match status" value="1"/>
</dbReference>
<dbReference type="GO" id="GO:0005615">
    <property type="term" value="C:extracellular space"/>
    <property type="evidence" value="ECO:0007669"/>
    <property type="project" value="TreeGrafter"/>
</dbReference>
<feature type="domain" description="IGFBP N-terminal" evidence="8">
    <location>
        <begin position="64"/>
        <end position="151"/>
    </location>
</feature>
<evidence type="ECO:0000256" key="6">
    <source>
        <dbReference type="SAM" id="SignalP"/>
    </source>
</evidence>
<comment type="caution">
    <text evidence="10">The sequence shown here is derived from an EMBL/GenBank/DDBJ whole genome shotgun (WGS) entry which is preliminary data.</text>
</comment>
<dbReference type="GO" id="GO:0009966">
    <property type="term" value="P:regulation of signal transduction"/>
    <property type="evidence" value="ECO:0007669"/>
    <property type="project" value="TreeGrafter"/>
</dbReference>
<keyword evidence="11" id="KW-1185">Reference proteome</keyword>
<keyword evidence="5" id="KW-0393">Immunoglobulin domain</keyword>
<evidence type="ECO:0000259" key="9">
    <source>
        <dbReference type="PROSITE" id="PS51465"/>
    </source>
</evidence>
<dbReference type="Pfam" id="PF00219">
    <property type="entry name" value="IGFBP"/>
    <property type="match status" value="1"/>
</dbReference>
<evidence type="ECO:0000256" key="4">
    <source>
        <dbReference type="ARBA" id="ARBA00023157"/>
    </source>
</evidence>
<name>A0A6G0HEB6_LARCR</name>
<keyword evidence="3 6" id="KW-0732">Signal</keyword>
<dbReference type="InterPro" id="IPR002350">
    <property type="entry name" value="Kazal_dom"/>
</dbReference>
<dbReference type="SMART" id="SM00409">
    <property type="entry name" value="IG"/>
    <property type="match status" value="1"/>
</dbReference>
<dbReference type="Gene3D" id="4.10.40.20">
    <property type="match status" value="1"/>
</dbReference>
<dbReference type="Gene3D" id="2.60.40.10">
    <property type="entry name" value="Immunoglobulins"/>
    <property type="match status" value="1"/>
</dbReference>
<dbReference type="InterPro" id="IPR009030">
    <property type="entry name" value="Growth_fac_rcpt_cys_sf"/>
</dbReference>
<dbReference type="PROSITE" id="PS51323">
    <property type="entry name" value="IGFBP_N_2"/>
    <property type="match status" value="1"/>
</dbReference>
<dbReference type="GO" id="GO:0005520">
    <property type="term" value="F:insulin-like growth factor binding"/>
    <property type="evidence" value="ECO:0007669"/>
    <property type="project" value="InterPro"/>
</dbReference>
<evidence type="ECO:0000313" key="10">
    <source>
        <dbReference type="EMBL" id="KAE8277422.1"/>
    </source>
</evidence>
<dbReference type="InterPro" id="IPR003599">
    <property type="entry name" value="Ig_sub"/>
</dbReference>
<dbReference type="InterPro" id="IPR036058">
    <property type="entry name" value="Kazal_dom_sf"/>
</dbReference>
<dbReference type="SUPFAM" id="SSF100895">
    <property type="entry name" value="Kazal-type serine protease inhibitors"/>
    <property type="match status" value="1"/>
</dbReference>
<keyword evidence="4" id="KW-1015">Disulfide bond</keyword>
<evidence type="ECO:0000256" key="1">
    <source>
        <dbReference type="ARBA" id="ARBA00004613"/>
    </source>
</evidence>
<dbReference type="PANTHER" id="PTHR14186">
    <property type="entry name" value="INSULIN-LIKE GROWTH FACTOR BINDING PROTEIN-RELATED"/>
    <property type="match status" value="1"/>
</dbReference>
<feature type="chain" id="PRO_5026204038" evidence="6">
    <location>
        <begin position="19"/>
        <end position="321"/>
    </location>
</feature>
<evidence type="ECO:0000259" key="7">
    <source>
        <dbReference type="PROSITE" id="PS50835"/>
    </source>
</evidence>
<sequence>MRALVLLSLCLNLHTCRALPNRLPDLSTEPPGHISLTDPLLDYDRLDEELGGGGVRSGNGTDGDVVGCGPCEPDLCPDNRGCRAGLVLDPCGCCKECGNLEGQACDPGDRSVFYGLCGTGLRCQADPRSAGGGGGGGGGEEDEEEEVCVCEQQEALCGSDGLTYMNMCQFREAAFTKTHLKTRGRGPCKTVPIIKVPPHSQVNRSGSSLVFLCEVFAFPMALVEWRKEGRDVVLPGDDPHISVQSRGGPLKFELSSWLQIEGAGPEDSGTYRCIARNNLGSVSASAVLGVLGAEELSSYLANSVSEMKQLMDATDYEQDFY</sequence>
<dbReference type="Gene3D" id="3.30.60.30">
    <property type="match status" value="1"/>
</dbReference>
<feature type="domain" description="Ig-like" evidence="7">
    <location>
        <begin position="192"/>
        <end position="289"/>
    </location>
</feature>
<dbReference type="AlphaFoldDB" id="A0A6G0HEB6"/>
<dbReference type="SMART" id="SM00280">
    <property type="entry name" value="KAZAL"/>
    <property type="match status" value="1"/>
</dbReference>
<organism evidence="10 11">
    <name type="scientific">Larimichthys crocea</name>
    <name type="common">Large yellow croaker</name>
    <name type="synonym">Pseudosciaena crocea</name>
    <dbReference type="NCBI Taxonomy" id="215358"/>
    <lineage>
        <taxon>Eukaryota</taxon>
        <taxon>Metazoa</taxon>
        <taxon>Chordata</taxon>
        <taxon>Craniata</taxon>
        <taxon>Vertebrata</taxon>
        <taxon>Euteleostomi</taxon>
        <taxon>Actinopterygii</taxon>
        <taxon>Neopterygii</taxon>
        <taxon>Teleostei</taxon>
        <taxon>Neoteleostei</taxon>
        <taxon>Acanthomorphata</taxon>
        <taxon>Eupercaria</taxon>
        <taxon>Sciaenidae</taxon>
        <taxon>Larimichthys</taxon>
    </lineage>
</organism>
<dbReference type="SMART" id="SM00408">
    <property type="entry name" value="IGc2"/>
    <property type="match status" value="1"/>
</dbReference>
<dbReference type="InterPro" id="IPR000867">
    <property type="entry name" value="IGFBP-like"/>
</dbReference>
<dbReference type="Proteomes" id="UP000424527">
    <property type="component" value="Unassembled WGS sequence"/>
</dbReference>
<dbReference type="PROSITE" id="PS50835">
    <property type="entry name" value="IG_LIKE"/>
    <property type="match status" value="1"/>
</dbReference>
<comment type="subcellular location">
    <subcellularLocation>
        <location evidence="1">Secreted</location>
    </subcellularLocation>
</comment>
<dbReference type="InterPro" id="IPR003598">
    <property type="entry name" value="Ig_sub2"/>
</dbReference>
<dbReference type="Pfam" id="PF13927">
    <property type="entry name" value="Ig_3"/>
    <property type="match status" value="1"/>
</dbReference>
<dbReference type="CDD" id="cd00104">
    <property type="entry name" value="KAZAL_FS"/>
    <property type="match status" value="1"/>
</dbReference>
<dbReference type="SUPFAM" id="SSF57184">
    <property type="entry name" value="Growth factor receptor domain"/>
    <property type="match status" value="1"/>
</dbReference>
<evidence type="ECO:0000313" key="11">
    <source>
        <dbReference type="Proteomes" id="UP000424527"/>
    </source>
</evidence>
<proteinExistence type="predicted"/>
<evidence type="ECO:0000256" key="5">
    <source>
        <dbReference type="ARBA" id="ARBA00023319"/>
    </source>
</evidence>
<reference evidence="10 11" key="1">
    <citation type="submission" date="2019-07" db="EMBL/GenBank/DDBJ databases">
        <title>Chromosome genome assembly for large yellow croaker.</title>
        <authorList>
            <person name="Xiao S."/>
        </authorList>
    </citation>
    <scope>NUCLEOTIDE SEQUENCE [LARGE SCALE GENOMIC DNA]</scope>
    <source>
        <strain evidence="10">JMULYC20181020</strain>
        <tissue evidence="10">Muscle</tissue>
    </source>
</reference>
<dbReference type="InterPro" id="IPR036179">
    <property type="entry name" value="Ig-like_dom_sf"/>
</dbReference>
<dbReference type="GO" id="GO:0001558">
    <property type="term" value="P:regulation of cell growth"/>
    <property type="evidence" value="ECO:0007669"/>
    <property type="project" value="InterPro"/>
</dbReference>
<evidence type="ECO:0000256" key="3">
    <source>
        <dbReference type="ARBA" id="ARBA00022729"/>
    </source>
</evidence>